<proteinExistence type="predicted"/>
<feature type="compositionally biased region" description="Polar residues" evidence="1">
    <location>
        <begin position="48"/>
        <end position="64"/>
    </location>
</feature>
<evidence type="ECO:0000259" key="2">
    <source>
        <dbReference type="Pfam" id="PF23948"/>
    </source>
</evidence>
<evidence type="ECO:0000313" key="3">
    <source>
        <dbReference type="EMBL" id="KAG0278321.1"/>
    </source>
</evidence>
<keyword evidence="4" id="KW-1185">Reference proteome</keyword>
<name>A0ABQ7JKK9_9FUNG</name>
<organism evidence="3 4">
    <name type="scientific">Linnemannia gamsii</name>
    <dbReference type="NCBI Taxonomy" id="64522"/>
    <lineage>
        <taxon>Eukaryota</taxon>
        <taxon>Fungi</taxon>
        <taxon>Fungi incertae sedis</taxon>
        <taxon>Mucoromycota</taxon>
        <taxon>Mortierellomycotina</taxon>
        <taxon>Mortierellomycetes</taxon>
        <taxon>Mortierellales</taxon>
        <taxon>Mortierellaceae</taxon>
        <taxon>Linnemannia</taxon>
    </lineage>
</organism>
<feature type="region of interest" description="Disordered" evidence="1">
    <location>
        <begin position="42"/>
        <end position="70"/>
    </location>
</feature>
<dbReference type="EMBL" id="JAAAIM010001462">
    <property type="protein sequence ID" value="KAG0278321.1"/>
    <property type="molecule type" value="Genomic_DNA"/>
</dbReference>
<feature type="domain" description="Arm-like repeat" evidence="2">
    <location>
        <begin position="213"/>
        <end position="263"/>
    </location>
</feature>
<sequence>MGAGRECKEDTSTADSDNANPAARIRKCDIFLNAFKFSKSKSKKAKNEGSNQLPDSRSASQRSSRFPFPPLNASRVLEGIFTENLPTPTIKTELPLLQQRIERTDQLVYCNTLLLQDSSSSPIAESGSEAAKVPFDVLKGPPLDNVELDWLDKTKKDPMEVDRLRWLTIRMVDQFVADVNKNSNKVAEIVALGPFLQKEPFRKLLSTFFNEVRLEGTHRQSAEHSYHLTLAVSRILDVMADHKVQNVDRVLEHEPLSTILSGLFLRLACMLGS</sequence>
<accession>A0ABQ7JKK9</accession>
<evidence type="ECO:0000313" key="4">
    <source>
        <dbReference type="Proteomes" id="UP001194696"/>
    </source>
</evidence>
<dbReference type="InterPro" id="IPR056251">
    <property type="entry name" value="Arm_rpt_dom"/>
</dbReference>
<gene>
    <name evidence="3" type="ORF">BGZ96_002441</name>
</gene>
<evidence type="ECO:0000256" key="1">
    <source>
        <dbReference type="SAM" id="MobiDB-lite"/>
    </source>
</evidence>
<reference evidence="3 4" key="1">
    <citation type="journal article" date="2020" name="Fungal Divers.">
        <title>Resolving the Mortierellaceae phylogeny through synthesis of multi-gene phylogenetics and phylogenomics.</title>
        <authorList>
            <person name="Vandepol N."/>
            <person name="Liber J."/>
            <person name="Desiro A."/>
            <person name="Na H."/>
            <person name="Kennedy M."/>
            <person name="Barry K."/>
            <person name="Grigoriev I.V."/>
            <person name="Miller A.N."/>
            <person name="O'Donnell K."/>
            <person name="Stajich J.E."/>
            <person name="Bonito G."/>
        </authorList>
    </citation>
    <scope>NUCLEOTIDE SEQUENCE [LARGE SCALE GENOMIC DNA]</scope>
    <source>
        <strain evidence="3 4">AD045</strain>
    </source>
</reference>
<comment type="caution">
    <text evidence="3">The sequence shown here is derived from an EMBL/GenBank/DDBJ whole genome shotgun (WGS) entry which is preliminary data.</text>
</comment>
<dbReference type="Proteomes" id="UP001194696">
    <property type="component" value="Unassembled WGS sequence"/>
</dbReference>
<dbReference type="Pfam" id="PF23948">
    <property type="entry name" value="ARM_5"/>
    <property type="match status" value="1"/>
</dbReference>
<protein>
    <recommendedName>
        <fullName evidence="2">Arm-like repeat domain-containing protein</fullName>
    </recommendedName>
</protein>